<keyword evidence="1" id="KW-0233">DNA recombination</keyword>
<dbReference type="InterPro" id="IPR002104">
    <property type="entry name" value="Integrase_catalytic"/>
</dbReference>
<keyword evidence="4" id="KW-1185">Reference proteome</keyword>
<proteinExistence type="predicted"/>
<dbReference type="Gene3D" id="1.10.443.10">
    <property type="entry name" value="Intergrase catalytic core"/>
    <property type="match status" value="1"/>
</dbReference>
<evidence type="ECO:0000313" key="4">
    <source>
        <dbReference type="Proteomes" id="UP000233375"/>
    </source>
</evidence>
<sequence length="185" mass="21678">MEYVDPIKDIESINAIKEVLKKQSQRDLLLFVFGINTGIRVSDLLSLKVGDIRDQDGIKEFLYLQDSNDQKAYYINNRIYIELEEYLKDHDFKEEDFLFKSKKNDQAITRQQAYRIIHNAAKEVGIPGKIGMHTLRKTFGYHAYRKGIAISILMETYHHHSPSETLRYIGINKEEKRLVKVDVNL</sequence>
<accession>A0A2N0Z401</accession>
<name>A0A2N0Z401_9BACI</name>
<evidence type="ECO:0000259" key="2">
    <source>
        <dbReference type="PROSITE" id="PS51898"/>
    </source>
</evidence>
<dbReference type="Proteomes" id="UP000233375">
    <property type="component" value="Unassembled WGS sequence"/>
</dbReference>
<dbReference type="AlphaFoldDB" id="A0A2N0Z401"/>
<evidence type="ECO:0000256" key="1">
    <source>
        <dbReference type="ARBA" id="ARBA00023172"/>
    </source>
</evidence>
<evidence type="ECO:0000313" key="3">
    <source>
        <dbReference type="EMBL" id="PKG24242.1"/>
    </source>
</evidence>
<dbReference type="InterPro" id="IPR050090">
    <property type="entry name" value="Tyrosine_recombinase_XerCD"/>
</dbReference>
<dbReference type="PROSITE" id="PS51898">
    <property type="entry name" value="TYR_RECOMBINASE"/>
    <property type="match status" value="1"/>
</dbReference>
<dbReference type="GO" id="GO:0003677">
    <property type="term" value="F:DNA binding"/>
    <property type="evidence" value="ECO:0007669"/>
    <property type="project" value="InterPro"/>
</dbReference>
<reference evidence="3 4" key="1">
    <citation type="journal article" date="2003" name="Int. J. Syst. Evol. Microbiol.">
        <title>Bacillus nealsonii sp. nov., isolated from a spacecraft-assembly facility, whose spores are gamma-radiation resistant.</title>
        <authorList>
            <person name="Venkateswaran K."/>
            <person name="Kempf M."/>
            <person name="Chen F."/>
            <person name="Satomi M."/>
            <person name="Nicholson W."/>
            <person name="Kern R."/>
        </authorList>
    </citation>
    <scope>NUCLEOTIDE SEQUENCE [LARGE SCALE GENOMIC DNA]</scope>
    <source>
        <strain evidence="3 4">FO-92</strain>
    </source>
</reference>
<gene>
    <name evidence="3" type="ORF">CWS01_07575</name>
</gene>
<dbReference type="InterPro" id="IPR011010">
    <property type="entry name" value="DNA_brk_join_enz"/>
</dbReference>
<dbReference type="GO" id="GO:0006310">
    <property type="term" value="P:DNA recombination"/>
    <property type="evidence" value="ECO:0007669"/>
    <property type="project" value="UniProtKB-KW"/>
</dbReference>
<dbReference type="RefSeq" id="WP_101176588.1">
    <property type="nucleotide sequence ID" value="NZ_PISE01000015.1"/>
</dbReference>
<protein>
    <submittedName>
        <fullName evidence="3">Site-specific integrase</fullName>
    </submittedName>
</protein>
<dbReference type="Pfam" id="PF00589">
    <property type="entry name" value="Phage_integrase"/>
    <property type="match status" value="1"/>
</dbReference>
<dbReference type="OrthoDB" id="9788852at2"/>
<dbReference type="PANTHER" id="PTHR30349:SF82">
    <property type="entry name" value="INTEGRASE_RECOMBINASE YOEC-RELATED"/>
    <property type="match status" value="1"/>
</dbReference>
<dbReference type="GO" id="GO:0015074">
    <property type="term" value="P:DNA integration"/>
    <property type="evidence" value="ECO:0007669"/>
    <property type="project" value="InterPro"/>
</dbReference>
<dbReference type="EMBL" id="PISE01000015">
    <property type="protein sequence ID" value="PKG24242.1"/>
    <property type="molecule type" value="Genomic_DNA"/>
</dbReference>
<organism evidence="3 4">
    <name type="scientific">Niallia nealsonii</name>
    <dbReference type="NCBI Taxonomy" id="115979"/>
    <lineage>
        <taxon>Bacteria</taxon>
        <taxon>Bacillati</taxon>
        <taxon>Bacillota</taxon>
        <taxon>Bacilli</taxon>
        <taxon>Bacillales</taxon>
        <taxon>Bacillaceae</taxon>
        <taxon>Niallia</taxon>
    </lineage>
</organism>
<feature type="domain" description="Tyr recombinase" evidence="2">
    <location>
        <begin position="1"/>
        <end position="181"/>
    </location>
</feature>
<dbReference type="SUPFAM" id="SSF56349">
    <property type="entry name" value="DNA breaking-rejoining enzymes"/>
    <property type="match status" value="1"/>
</dbReference>
<dbReference type="InterPro" id="IPR013762">
    <property type="entry name" value="Integrase-like_cat_sf"/>
</dbReference>
<dbReference type="PANTHER" id="PTHR30349">
    <property type="entry name" value="PHAGE INTEGRASE-RELATED"/>
    <property type="match status" value="1"/>
</dbReference>
<comment type="caution">
    <text evidence="3">The sequence shown here is derived from an EMBL/GenBank/DDBJ whole genome shotgun (WGS) entry which is preliminary data.</text>
</comment>